<comment type="caution">
    <text evidence="2">The sequence shown here is derived from an EMBL/GenBank/DDBJ whole genome shotgun (WGS) entry which is preliminary data.</text>
</comment>
<evidence type="ECO:0000313" key="3">
    <source>
        <dbReference type="Proteomes" id="UP000789739"/>
    </source>
</evidence>
<sequence>MEPVYKQIDKYFNEVNYTEWNIVECLHKIKNPTFTSASMDEVATVIRDTIKSRRKSNALFVNAKRKLESLESNFDVTWRRPEIRQYFNQLDLSHTNKMYETRAMTNVVKDKTVLSDVHTQDLSNSYYKKPENIHDEGLKQNISEDEAHTPPSVAILSSTSTSTLIDSNDYVQESIEPLFESIQEDLISSIAEESLAEEDMVSIDRVRKQPLRNGGRLVLSSNLDVFARFRYIRSKIPSKNKILNPAYYGVVDLTGQYIELKSAFTTEDWQELREIFGSVVQWQSIQTPEHFAQYFDKDCTLSSEAREDLKAFHVAIEFLRQASYPLEALMSESHVTHALYYPLIVTILRDDITSQLEWGDVTSDSSSNAKNSNVSPNNKAKLGHKVDFKLSLKKPNYKLQIVHGEISGGIKDGKTAACKRKQWLDKLKLMVMLRDELNQLIKTYSKLGCAEFLHLVVYGVHVVGLQINIYAMVWCGGGVYLFGLIDQCFVPNNKDTLYSLEEAFAVLKTLQVKATEASRLLMNIEMKHARKRRRSAREERIDPEELVCTRTPNKHSKTK</sequence>
<dbReference type="AlphaFoldDB" id="A0A9N9F2G9"/>
<dbReference type="Proteomes" id="UP000789739">
    <property type="component" value="Unassembled WGS sequence"/>
</dbReference>
<proteinExistence type="predicted"/>
<gene>
    <name evidence="2" type="ORF">PBRASI_LOCUS2857</name>
</gene>
<keyword evidence="3" id="KW-1185">Reference proteome</keyword>
<name>A0A9N9F2G9_9GLOM</name>
<organism evidence="2 3">
    <name type="scientific">Paraglomus brasilianum</name>
    <dbReference type="NCBI Taxonomy" id="144538"/>
    <lineage>
        <taxon>Eukaryota</taxon>
        <taxon>Fungi</taxon>
        <taxon>Fungi incertae sedis</taxon>
        <taxon>Mucoromycota</taxon>
        <taxon>Glomeromycotina</taxon>
        <taxon>Glomeromycetes</taxon>
        <taxon>Paraglomerales</taxon>
        <taxon>Paraglomeraceae</taxon>
        <taxon>Paraglomus</taxon>
    </lineage>
</organism>
<feature type="region of interest" description="Disordered" evidence="1">
    <location>
        <begin position="531"/>
        <end position="559"/>
    </location>
</feature>
<evidence type="ECO:0000256" key="1">
    <source>
        <dbReference type="SAM" id="MobiDB-lite"/>
    </source>
</evidence>
<evidence type="ECO:0000313" key="2">
    <source>
        <dbReference type="EMBL" id="CAG8505949.1"/>
    </source>
</evidence>
<dbReference type="OrthoDB" id="2366687at2759"/>
<dbReference type="EMBL" id="CAJVPI010000236">
    <property type="protein sequence ID" value="CAG8505949.1"/>
    <property type="molecule type" value="Genomic_DNA"/>
</dbReference>
<accession>A0A9N9F2G9</accession>
<protein>
    <submittedName>
        <fullName evidence="2">4740_t:CDS:1</fullName>
    </submittedName>
</protein>
<reference evidence="2" key="1">
    <citation type="submission" date="2021-06" db="EMBL/GenBank/DDBJ databases">
        <authorList>
            <person name="Kallberg Y."/>
            <person name="Tangrot J."/>
            <person name="Rosling A."/>
        </authorList>
    </citation>
    <scope>NUCLEOTIDE SEQUENCE</scope>
    <source>
        <strain evidence="2">BR232B</strain>
    </source>
</reference>